<protein>
    <submittedName>
        <fullName evidence="1">AlNc14C76G5083 protein</fullName>
    </submittedName>
</protein>
<dbReference type="HOGENOM" id="CLU_2594785_0_0_1"/>
<evidence type="ECO:0000313" key="1">
    <source>
        <dbReference type="EMBL" id="CCA19665.1"/>
    </source>
</evidence>
<gene>
    <name evidence="1" type="primary">AlNc14C76G5083</name>
    <name evidence="1" type="ORF">ALNC14_058080</name>
</gene>
<name>F0WEN3_9STRA</name>
<proteinExistence type="predicted"/>
<dbReference type="EMBL" id="FR824121">
    <property type="protein sequence ID" value="CCA19665.1"/>
    <property type="molecule type" value="Genomic_DNA"/>
</dbReference>
<reference evidence="1" key="2">
    <citation type="submission" date="2011-02" db="EMBL/GenBank/DDBJ databases">
        <authorList>
            <person name="MacLean D."/>
        </authorList>
    </citation>
    <scope>NUCLEOTIDE SEQUENCE</scope>
</reference>
<reference evidence="1" key="1">
    <citation type="journal article" date="2011" name="PLoS Biol.">
        <title>Gene gain and loss during evolution of obligate parasitism in the white rust pathogen of Arabidopsis thaliana.</title>
        <authorList>
            <person name="Kemen E."/>
            <person name="Gardiner A."/>
            <person name="Schultz-Larsen T."/>
            <person name="Kemen A.C."/>
            <person name="Balmuth A.L."/>
            <person name="Robert-Seilaniantz A."/>
            <person name="Bailey K."/>
            <person name="Holub E."/>
            <person name="Studholme D.J."/>
            <person name="Maclean D."/>
            <person name="Jones J.D."/>
        </authorList>
    </citation>
    <scope>NUCLEOTIDE SEQUENCE</scope>
</reference>
<accession>F0WEN3</accession>
<sequence length="80" mass="9425">MEDKQFTRMQIIFREGKQVFKSSHTHSVDFVSMKRCVITKKCFAAFSLRFRNSLSFVLIDILAIKARLHCASRKTLYLHN</sequence>
<dbReference type="AlphaFoldDB" id="F0WEN3"/>
<organism evidence="1">
    <name type="scientific">Albugo laibachii Nc14</name>
    <dbReference type="NCBI Taxonomy" id="890382"/>
    <lineage>
        <taxon>Eukaryota</taxon>
        <taxon>Sar</taxon>
        <taxon>Stramenopiles</taxon>
        <taxon>Oomycota</taxon>
        <taxon>Peronosporomycetes</taxon>
        <taxon>Albuginales</taxon>
        <taxon>Albuginaceae</taxon>
        <taxon>Albugo</taxon>
    </lineage>
</organism>